<comment type="similarity">
    <text evidence="2 13">Belongs to the type III secretion exporter family.</text>
</comment>
<dbReference type="InterPro" id="IPR029025">
    <property type="entry name" value="T3SS_substrate_exporter_C"/>
</dbReference>
<proteinExistence type="inferred from homology"/>
<keyword evidence="8 13" id="KW-0653">Protein transport</keyword>
<keyword evidence="16" id="KW-1185">Reference proteome</keyword>
<feature type="transmembrane region" description="Helical" evidence="13">
    <location>
        <begin position="85"/>
        <end position="110"/>
    </location>
</feature>
<evidence type="ECO:0000256" key="11">
    <source>
        <dbReference type="ARBA" id="ARBA00023225"/>
    </source>
</evidence>
<dbReference type="PRINTS" id="PR00950">
    <property type="entry name" value="TYPE3IMSPROT"/>
</dbReference>
<sequence>MAESDQEQKTQEPTQKRLDEARDRGEVANAPEMRHAMMFAGMMIVAGGLGSVMLGSLTTMFLRLWGSAEDYRLEPLGAQDLAAGILRQAAMSLAPVGGLLFACAALTLIVQGRPTLSWSRVTPKWSKVSPLSGFNRLLGKRALVEFAKTLAKFAIVITVAMIILWPKAIALDQLVGAGTTTIGRTAGQLVFDLIKTIGVMVLALGVIDFVYQHRAFLKRMRMTLQEVKDEMKSNEGDPQIKARIRAIRIQRSRRRMMAAVPQASVIITNPTHYAVALKYEHGNMAAPVVVAKGVDAVALKIREVAGLNKVPIVENPPLARALYAAVELDRTIPVEHYAAVAEIIGFVMRIARRAA</sequence>
<gene>
    <name evidence="13 15" type="primary">flhB</name>
    <name evidence="15" type="ORF">ABC969_06740</name>
</gene>
<protein>
    <recommendedName>
        <fullName evidence="3 13">Flagellar biosynthetic protein FlhB</fullName>
    </recommendedName>
</protein>
<feature type="transmembrane region" description="Helical" evidence="13">
    <location>
        <begin position="189"/>
        <end position="211"/>
    </location>
</feature>
<dbReference type="NCBIfam" id="TIGR00328">
    <property type="entry name" value="flhB"/>
    <property type="match status" value="1"/>
</dbReference>
<dbReference type="Gene3D" id="3.40.1690.10">
    <property type="entry name" value="secretion proteins EscU"/>
    <property type="match status" value="1"/>
</dbReference>
<dbReference type="EMBL" id="JBDIMF010000002">
    <property type="protein sequence ID" value="MEN2786118.1"/>
    <property type="molecule type" value="Genomic_DNA"/>
</dbReference>
<evidence type="ECO:0000256" key="6">
    <source>
        <dbReference type="ARBA" id="ARBA00022692"/>
    </source>
</evidence>
<feature type="transmembrane region" description="Helical" evidence="13">
    <location>
        <begin position="39"/>
        <end position="65"/>
    </location>
</feature>
<keyword evidence="9 13" id="KW-1133">Transmembrane helix</keyword>
<organism evidence="15 16">
    <name type="scientific">Sphingomonas qilianensis</name>
    <dbReference type="NCBI Taxonomy" id="1736690"/>
    <lineage>
        <taxon>Bacteria</taxon>
        <taxon>Pseudomonadati</taxon>
        <taxon>Pseudomonadota</taxon>
        <taxon>Alphaproteobacteria</taxon>
        <taxon>Sphingomonadales</taxon>
        <taxon>Sphingomonadaceae</taxon>
        <taxon>Sphingomonas</taxon>
    </lineage>
</organism>
<keyword evidence="10 13" id="KW-0472">Membrane</keyword>
<keyword evidence="15" id="KW-0966">Cell projection</keyword>
<evidence type="ECO:0000256" key="9">
    <source>
        <dbReference type="ARBA" id="ARBA00022989"/>
    </source>
</evidence>
<name>A0ABU9XQM3_9SPHN</name>
<evidence type="ECO:0000256" key="13">
    <source>
        <dbReference type="RuleBase" id="RU364091"/>
    </source>
</evidence>
<dbReference type="InterPro" id="IPR006135">
    <property type="entry name" value="T3SS_substrate_exporter"/>
</dbReference>
<dbReference type="Proteomes" id="UP001404104">
    <property type="component" value="Unassembled WGS sequence"/>
</dbReference>
<evidence type="ECO:0000313" key="15">
    <source>
        <dbReference type="EMBL" id="MEN2786118.1"/>
    </source>
</evidence>
<dbReference type="PANTHER" id="PTHR30531">
    <property type="entry name" value="FLAGELLAR BIOSYNTHETIC PROTEIN FLHB"/>
    <property type="match status" value="1"/>
</dbReference>
<evidence type="ECO:0000256" key="2">
    <source>
        <dbReference type="ARBA" id="ARBA00010690"/>
    </source>
</evidence>
<dbReference type="Pfam" id="PF01312">
    <property type="entry name" value="Bac_export_2"/>
    <property type="match status" value="1"/>
</dbReference>
<keyword evidence="15" id="KW-0969">Cilium</keyword>
<keyword evidence="4 13" id="KW-0813">Transport</keyword>
<feature type="compositionally biased region" description="Basic and acidic residues" evidence="14">
    <location>
        <begin position="1"/>
        <end position="26"/>
    </location>
</feature>
<dbReference type="InterPro" id="IPR006136">
    <property type="entry name" value="FlhB"/>
</dbReference>
<comment type="caution">
    <text evidence="15">The sequence shown here is derived from an EMBL/GenBank/DDBJ whole genome shotgun (WGS) entry which is preliminary data.</text>
</comment>
<evidence type="ECO:0000256" key="3">
    <source>
        <dbReference type="ARBA" id="ARBA00021622"/>
    </source>
</evidence>
<feature type="region of interest" description="Disordered" evidence="14">
    <location>
        <begin position="1"/>
        <end position="27"/>
    </location>
</feature>
<keyword evidence="15" id="KW-0282">Flagellum</keyword>
<reference evidence="15 16" key="1">
    <citation type="submission" date="2024-05" db="EMBL/GenBank/DDBJ databases">
        <authorList>
            <person name="Liu Q."/>
            <person name="Xin Y.-H."/>
        </authorList>
    </citation>
    <scope>NUCLEOTIDE SEQUENCE [LARGE SCALE GENOMIC DNA]</scope>
    <source>
        <strain evidence="15 16">CGMCC 1.15349</strain>
    </source>
</reference>
<comment type="subcellular location">
    <subcellularLocation>
        <location evidence="1">Cell membrane</location>
        <topology evidence="1">Multi-pass membrane protein</topology>
    </subcellularLocation>
</comment>
<accession>A0ABU9XQM3</accession>
<evidence type="ECO:0000256" key="7">
    <source>
        <dbReference type="ARBA" id="ARBA00022795"/>
    </source>
</evidence>
<dbReference type="SUPFAM" id="SSF160544">
    <property type="entry name" value="EscU C-terminal domain-like"/>
    <property type="match status" value="1"/>
</dbReference>
<evidence type="ECO:0000256" key="8">
    <source>
        <dbReference type="ARBA" id="ARBA00022927"/>
    </source>
</evidence>
<evidence type="ECO:0000256" key="14">
    <source>
        <dbReference type="SAM" id="MobiDB-lite"/>
    </source>
</evidence>
<keyword evidence="11 13" id="KW-1006">Bacterial flagellum protein export</keyword>
<dbReference type="PANTHER" id="PTHR30531:SF12">
    <property type="entry name" value="FLAGELLAR BIOSYNTHETIC PROTEIN FLHB"/>
    <property type="match status" value="1"/>
</dbReference>
<dbReference type="RefSeq" id="WP_345863921.1">
    <property type="nucleotide sequence ID" value="NZ_JBDIMF010000002.1"/>
</dbReference>
<evidence type="ECO:0000256" key="4">
    <source>
        <dbReference type="ARBA" id="ARBA00022448"/>
    </source>
</evidence>
<evidence type="ECO:0000313" key="16">
    <source>
        <dbReference type="Proteomes" id="UP001404104"/>
    </source>
</evidence>
<evidence type="ECO:0000256" key="1">
    <source>
        <dbReference type="ARBA" id="ARBA00004651"/>
    </source>
</evidence>
<feature type="transmembrane region" description="Helical" evidence="13">
    <location>
        <begin position="150"/>
        <end position="169"/>
    </location>
</feature>
<evidence type="ECO:0000256" key="10">
    <source>
        <dbReference type="ARBA" id="ARBA00023136"/>
    </source>
</evidence>
<evidence type="ECO:0000256" key="12">
    <source>
        <dbReference type="ARBA" id="ARBA00025078"/>
    </source>
</evidence>
<keyword evidence="6 13" id="KW-0812">Transmembrane</keyword>
<keyword evidence="7 13" id="KW-1005">Bacterial flagellum biogenesis</keyword>
<keyword evidence="5 13" id="KW-1003">Cell membrane</keyword>
<dbReference type="Gene3D" id="6.10.250.2080">
    <property type="match status" value="1"/>
</dbReference>
<evidence type="ECO:0000256" key="5">
    <source>
        <dbReference type="ARBA" id="ARBA00022475"/>
    </source>
</evidence>
<comment type="function">
    <text evidence="12 13">Required for formation of the rod structure in the basal body of the flagellar apparatus. Together with FliI and FliH, may constitute the export apparatus of flagellin.</text>
</comment>